<name>A0A8S9U2R4_PHYIN</name>
<evidence type="ECO:0000313" key="2">
    <source>
        <dbReference type="Proteomes" id="UP000704712"/>
    </source>
</evidence>
<protein>
    <submittedName>
        <fullName evidence="1">Uncharacterized protein</fullName>
    </submittedName>
</protein>
<dbReference type="Proteomes" id="UP000704712">
    <property type="component" value="Unassembled WGS sequence"/>
</dbReference>
<proteinExistence type="predicted"/>
<dbReference type="EMBL" id="JAACNO010002167">
    <property type="protein sequence ID" value="KAF4135385.1"/>
    <property type="molecule type" value="Genomic_DNA"/>
</dbReference>
<gene>
    <name evidence="1" type="ORF">GN958_ATG15450</name>
</gene>
<evidence type="ECO:0000313" key="1">
    <source>
        <dbReference type="EMBL" id="KAF4135385.1"/>
    </source>
</evidence>
<reference evidence="1" key="1">
    <citation type="submission" date="2020-03" db="EMBL/GenBank/DDBJ databases">
        <title>Hybrid Assembly of Korean Phytophthora infestans isolates.</title>
        <authorList>
            <person name="Prokchorchik M."/>
            <person name="Lee Y."/>
            <person name="Seo J."/>
            <person name="Cho J.-H."/>
            <person name="Park Y.-E."/>
            <person name="Jang D.-C."/>
            <person name="Im J.-S."/>
            <person name="Choi J.-G."/>
            <person name="Park H.-J."/>
            <person name="Lee G.-B."/>
            <person name="Lee Y.-G."/>
            <person name="Hong S.-Y."/>
            <person name="Cho K."/>
            <person name="Sohn K.H."/>
        </authorList>
    </citation>
    <scope>NUCLEOTIDE SEQUENCE</scope>
    <source>
        <strain evidence="1">KR_2_A2</strain>
    </source>
</reference>
<organism evidence="1 2">
    <name type="scientific">Phytophthora infestans</name>
    <name type="common">Potato late blight agent</name>
    <name type="synonym">Botrytis infestans</name>
    <dbReference type="NCBI Taxonomy" id="4787"/>
    <lineage>
        <taxon>Eukaryota</taxon>
        <taxon>Sar</taxon>
        <taxon>Stramenopiles</taxon>
        <taxon>Oomycota</taxon>
        <taxon>Peronosporomycetes</taxon>
        <taxon>Peronosporales</taxon>
        <taxon>Peronosporaceae</taxon>
        <taxon>Phytophthora</taxon>
    </lineage>
</organism>
<accession>A0A8S9U2R4</accession>
<comment type="caution">
    <text evidence="1">The sequence shown here is derived from an EMBL/GenBank/DDBJ whole genome shotgun (WGS) entry which is preliminary data.</text>
</comment>
<feature type="non-terminal residue" evidence="1">
    <location>
        <position position="1"/>
    </location>
</feature>
<dbReference type="AlphaFoldDB" id="A0A8S9U2R4"/>
<sequence>DFVMSKWSGIARGPELDTNGSKARARDANLLFSVKAAALQPASLCSARYMHGTQCSFTGTHSFPRIRKDCESATNATKRQTEKNARTRVKRDSLSTAFFCSGNPICTPISRTMRMPFQVLLVLLATLLVSCTEAAIPAKKQLTIATTNSTATAKALQIFFNDDAKQNSGNGLLKVVTLSASNDERASVGVITSGQGPRVGAGTTVVANDVPSGETVTVTIYNNNGLWQRCQRWWNRLFTGSAAKSTRRLRFDN</sequence>